<organism evidence="2">
    <name type="scientific">Cupriavidus pinatubonensis (strain JMP 134 / LMG 1197)</name>
    <name type="common">Cupriavidus necator (strain JMP 134)</name>
    <dbReference type="NCBI Taxonomy" id="264198"/>
    <lineage>
        <taxon>Bacteria</taxon>
        <taxon>Pseudomonadati</taxon>
        <taxon>Pseudomonadota</taxon>
        <taxon>Betaproteobacteria</taxon>
        <taxon>Burkholderiales</taxon>
        <taxon>Burkholderiaceae</taxon>
        <taxon>Cupriavidus</taxon>
    </lineage>
</organism>
<accession>Q46MB4</accession>
<dbReference type="KEGG" id="reu:Reut_C6419"/>
<keyword evidence="2" id="KW-0614">Plasmid</keyword>
<dbReference type="eggNOG" id="COG1404">
    <property type="taxonomic scope" value="Bacteria"/>
</dbReference>
<dbReference type="AlphaFoldDB" id="Q46MB4"/>
<gene>
    <name evidence="2" type="ordered locus">Reut_C6419</name>
</gene>
<dbReference type="Gene3D" id="3.40.50.200">
    <property type="entry name" value="Peptidase S8/S53 domain"/>
    <property type="match status" value="1"/>
</dbReference>
<reference evidence="2" key="1">
    <citation type="submission" date="2005-08" db="EMBL/GenBank/DDBJ databases">
        <title>Complete sequence of a megaplasmid of Ralstonia eutropha JMP134.</title>
        <authorList>
            <person name="Copeland A."/>
            <person name="Lucas S."/>
            <person name="Lapidus A."/>
            <person name="Barry K."/>
            <person name="Detter J.C."/>
            <person name="Glavina T."/>
            <person name="Hammon N."/>
            <person name="Israni S."/>
            <person name="Pitluck S."/>
            <person name="Goltsman E."/>
            <person name="Martinez M."/>
            <person name="Vergez L."/>
            <person name="Larimer F."/>
            <person name="Land M."/>
            <person name="Lykidis A."/>
            <person name="Richardson P."/>
        </authorList>
    </citation>
    <scope>NUCLEOTIDE SEQUENCE [LARGE SCALE GENOMIC DNA]</scope>
    <source>
        <strain evidence="2">JMP134</strain>
        <plasmid evidence="2">megaplasmid</plasmid>
    </source>
</reference>
<geneLocation type="plasmid" evidence="2">
    <name>megaplasmid</name>
</geneLocation>
<dbReference type="InterPro" id="IPR036852">
    <property type="entry name" value="Peptidase_S8/S53_dom_sf"/>
</dbReference>
<evidence type="ECO:0000313" key="2">
    <source>
        <dbReference type="EMBL" id="AAZ65720.1"/>
    </source>
</evidence>
<evidence type="ECO:0000259" key="1">
    <source>
        <dbReference type="Pfam" id="PF00082"/>
    </source>
</evidence>
<dbReference type="CDD" id="cd04847">
    <property type="entry name" value="Peptidases_S8_Subtilisin_like_2"/>
    <property type="match status" value="1"/>
</dbReference>
<dbReference type="OrthoDB" id="5495859at2"/>
<dbReference type="GO" id="GO:0004252">
    <property type="term" value="F:serine-type endopeptidase activity"/>
    <property type="evidence" value="ECO:0007669"/>
    <property type="project" value="InterPro"/>
</dbReference>
<dbReference type="Pfam" id="PF00082">
    <property type="entry name" value="Peptidase_S8"/>
    <property type="match status" value="1"/>
</dbReference>
<dbReference type="InterPro" id="IPR034074">
    <property type="entry name" value="Y4bN_pept_dom"/>
</dbReference>
<protein>
    <submittedName>
        <fullName evidence="2">Peptidase S8 and S53, subtilisin, kexin, sedolisin</fullName>
    </submittedName>
</protein>
<proteinExistence type="predicted"/>
<dbReference type="InterPro" id="IPR000209">
    <property type="entry name" value="Peptidase_S8/S53_dom"/>
</dbReference>
<dbReference type="HOGENOM" id="CLU_393698_0_0_4"/>
<dbReference type="GO" id="GO:0006508">
    <property type="term" value="P:proteolysis"/>
    <property type="evidence" value="ECO:0007669"/>
    <property type="project" value="InterPro"/>
</dbReference>
<dbReference type="EMBL" id="CP000092">
    <property type="protein sequence ID" value="AAZ65720.1"/>
    <property type="molecule type" value="Genomic_DNA"/>
</dbReference>
<name>Q46MB4_CUPPJ</name>
<feature type="domain" description="Peptidase S8/S53" evidence="1">
    <location>
        <begin position="272"/>
        <end position="542"/>
    </location>
</feature>
<sequence length="729" mass="80028">MADKNILIGYGETLVSPVKLAKGGGDKRYPYEFSTARARLSKKIQNVVEEVKSADPATTPHGEAVVEMTLHPAFLAKSYFPQQLLSEFSLRHVGSKGRYLHPEKSLRKVVPEEGEAAPVLFIAGSKDNFEALNEGLSRQGLSKVFQDDYRKIEDFQIFSPNHKIKWISEGSDELELEVVLHAGTHQKYILDGFMAWAQECGAEVYVEKAIYVPMLTFVPVRVSRGSLGKLAQFSFIRAIRSIAPLRVHRPVTIRDSKIDADVRLPSEPALNDEVAVAIFDGGIGHADLNPWVDEYTWEDTKSTTAKLLMHGNAVTSTVLFGESSNVKAVLPRPYSRVRHYRVIGKQDGGDPDLFDVLHKIDWVLRNDQPEFVNFSLGPCIPIDDDDVHVWTTLLDHRLSNGRTFATVAVGNDGDDTDPMMSRVQPPSDMVNAIGVGAADSQGVQWSRASYSCIGPGRSPGLMKPDGVAFGGSESEPFHVYSPGAGAIIGLEGTSFAAPLVLRAAIGVAASLEAPLSATALKALMVHGAEAHGTVGGREIGWGRFETNPDNLIVCKDNEAMVIYQGVINPGQPVRARIPFPDMKLNGKVTIRATFAFSAPTDPAHSLNYTKAGLNVIFRPNGGEKKSVSFFNQDNFDSEGDLRRDAQKWEACLSRTRRFNPTTLNEPVFDVEYLTRDEGKAMRAKDQQPLPYVLVVTVSVDKTPGVYNNVLQKYKSLQPVKLATQVQIQT</sequence>
<dbReference type="SUPFAM" id="SSF52743">
    <property type="entry name" value="Subtilisin-like"/>
    <property type="match status" value="1"/>
</dbReference>